<sequence length="258" mass="27632">MTIASRQTQVPGFGWLLGMSAWLVLTLFGPGFAWIGFLAIGLISRRVAALVTGILIVIVSITLGIEVWGPLDDLVNSVAHLAGIVVALALNPGWLRTMWERRSRGQSLRGSDAAGAEQSGARAPRPAGSSRSSRSSRSKRSASRGARERDEKAAESEATRIAADLGAGSSDLLASEAPAEPVDVQTATAEELQDLPGMNRTRARRVVKERTKQNGFSSLEDFGEAAGLQPHEIVRLRAAATCSPRPRGERRFGRRVDL</sequence>
<keyword evidence="4" id="KW-1185">Reference proteome</keyword>
<comment type="caution">
    <text evidence="3">The sequence shown here is derived from an EMBL/GenBank/DDBJ whole genome shotgun (WGS) entry which is preliminary data.</text>
</comment>
<evidence type="ECO:0000256" key="1">
    <source>
        <dbReference type="SAM" id="MobiDB-lite"/>
    </source>
</evidence>
<evidence type="ECO:0000313" key="3">
    <source>
        <dbReference type="EMBL" id="MBB4665468.1"/>
    </source>
</evidence>
<dbReference type="GO" id="GO:0003677">
    <property type="term" value="F:DNA binding"/>
    <property type="evidence" value="ECO:0007669"/>
    <property type="project" value="UniProtKB-KW"/>
</dbReference>
<evidence type="ECO:0000256" key="2">
    <source>
        <dbReference type="SAM" id="Phobius"/>
    </source>
</evidence>
<dbReference type="PANTHER" id="PTHR21180:SF32">
    <property type="entry name" value="ENDONUCLEASE_EXONUCLEASE_PHOSPHATASE FAMILY DOMAIN-CONTAINING PROTEIN 1"/>
    <property type="match status" value="1"/>
</dbReference>
<feature type="compositionally biased region" description="Low complexity" evidence="1">
    <location>
        <begin position="119"/>
        <end position="133"/>
    </location>
</feature>
<keyword evidence="2" id="KW-0812">Transmembrane</keyword>
<dbReference type="AlphaFoldDB" id="A0A7W7FHW5"/>
<protein>
    <submittedName>
        <fullName evidence="3">DNA uptake protein ComE-like DNA-binding protein</fullName>
    </submittedName>
</protein>
<dbReference type="EMBL" id="JACHMD010000001">
    <property type="protein sequence ID" value="MBB4665468.1"/>
    <property type="molecule type" value="Genomic_DNA"/>
</dbReference>
<feature type="region of interest" description="Disordered" evidence="1">
    <location>
        <begin position="106"/>
        <end position="158"/>
    </location>
</feature>
<dbReference type="Pfam" id="PF12836">
    <property type="entry name" value="HHH_3"/>
    <property type="match status" value="1"/>
</dbReference>
<dbReference type="SUPFAM" id="SSF47781">
    <property type="entry name" value="RuvA domain 2-like"/>
    <property type="match status" value="1"/>
</dbReference>
<feature type="transmembrane region" description="Helical" evidence="2">
    <location>
        <begin position="20"/>
        <end position="40"/>
    </location>
</feature>
<reference evidence="3 4" key="1">
    <citation type="submission" date="2020-08" db="EMBL/GenBank/DDBJ databases">
        <title>Sequencing the genomes of 1000 actinobacteria strains.</title>
        <authorList>
            <person name="Klenk H.-P."/>
        </authorList>
    </citation>
    <scope>NUCLEOTIDE SEQUENCE [LARGE SCALE GENOMIC DNA]</scope>
    <source>
        <strain evidence="3 4">DSM 24947</strain>
    </source>
</reference>
<keyword evidence="2" id="KW-1133">Transmembrane helix</keyword>
<gene>
    <name evidence="3" type="ORF">BKA24_000177</name>
</gene>
<feature type="compositionally biased region" description="Basic and acidic residues" evidence="1">
    <location>
        <begin position="145"/>
        <end position="158"/>
    </location>
</feature>
<dbReference type="RefSeq" id="WP_184214396.1">
    <property type="nucleotide sequence ID" value="NZ_JACHMD010000001.1"/>
</dbReference>
<name>A0A7W7FHW5_9MICO</name>
<dbReference type="InterPro" id="IPR010994">
    <property type="entry name" value="RuvA_2-like"/>
</dbReference>
<organism evidence="3 4">
    <name type="scientific">Microbacterium marinum</name>
    <dbReference type="NCBI Taxonomy" id="421115"/>
    <lineage>
        <taxon>Bacteria</taxon>
        <taxon>Bacillati</taxon>
        <taxon>Actinomycetota</taxon>
        <taxon>Actinomycetes</taxon>
        <taxon>Micrococcales</taxon>
        <taxon>Microbacteriaceae</taxon>
        <taxon>Microbacterium</taxon>
    </lineage>
</organism>
<evidence type="ECO:0000313" key="4">
    <source>
        <dbReference type="Proteomes" id="UP000573729"/>
    </source>
</evidence>
<proteinExistence type="predicted"/>
<dbReference type="InterPro" id="IPR051675">
    <property type="entry name" value="Endo/Exo/Phosphatase_dom_1"/>
</dbReference>
<dbReference type="PANTHER" id="PTHR21180">
    <property type="entry name" value="ENDONUCLEASE/EXONUCLEASE/PHOSPHATASE FAMILY DOMAIN-CONTAINING PROTEIN 1"/>
    <property type="match status" value="1"/>
</dbReference>
<feature type="transmembrane region" description="Helical" evidence="2">
    <location>
        <begin position="74"/>
        <end position="95"/>
    </location>
</feature>
<feature type="transmembrane region" description="Helical" evidence="2">
    <location>
        <begin position="47"/>
        <end position="68"/>
    </location>
</feature>
<keyword evidence="2" id="KW-0472">Membrane</keyword>
<dbReference type="Gene3D" id="1.10.150.320">
    <property type="entry name" value="Photosystem II 12 kDa extrinsic protein"/>
    <property type="match status" value="1"/>
</dbReference>
<keyword evidence="3" id="KW-0238">DNA-binding</keyword>
<dbReference type="Proteomes" id="UP000573729">
    <property type="component" value="Unassembled WGS sequence"/>
</dbReference>
<accession>A0A7W7FHW5</accession>